<feature type="chain" id="PRO_5046692037" description="DUF4185 domain-containing protein" evidence="1">
    <location>
        <begin position="23"/>
        <end position="397"/>
    </location>
</feature>
<proteinExistence type="predicted"/>
<comment type="caution">
    <text evidence="2">The sequence shown here is derived from an EMBL/GenBank/DDBJ whole genome shotgun (WGS) entry which is preliminary data.</text>
</comment>
<reference evidence="2" key="2">
    <citation type="submission" date="2021-08" db="EMBL/GenBank/DDBJ databases">
        <authorList>
            <person name="Tani A."/>
            <person name="Ola A."/>
            <person name="Ogura Y."/>
            <person name="Katsura K."/>
            <person name="Hayashi T."/>
        </authorList>
    </citation>
    <scope>NUCLEOTIDE SEQUENCE</scope>
    <source>
        <strain evidence="2">KCTC 52305</strain>
    </source>
</reference>
<name>A0ABQ4QWC9_9HYPH</name>
<evidence type="ECO:0008006" key="4">
    <source>
        <dbReference type="Google" id="ProtNLM"/>
    </source>
</evidence>
<dbReference type="InterPro" id="IPR023296">
    <property type="entry name" value="Glyco_hydro_beta-prop_sf"/>
</dbReference>
<dbReference type="EMBL" id="BPQH01000005">
    <property type="protein sequence ID" value="GJD49361.1"/>
    <property type="molecule type" value="Genomic_DNA"/>
</dbReference>
<evidence type="ECO:0000256" key="1">
    <source>
        <dbReference type="SAM" id="SignalP"/>
    </source>
</evidence>
<dbReference type="SUPFAM" id="SSF75005">
    <property type="entry name" value="Arabinanase/levansucrase/invertase"/>
    <property type="match status" value="1"/>
</dbReference>
<organism evidence="2 3">
    <name type="scientific">Methylobacterium crusticola</name>
    <dbReference type="NCBI Taxonomy" id="1697972"/>
    <lineage>
        <taxon>Bacteria</taxon>
        <taxon>Pseudomonadati</taxon>
        <taxon>Pseudomonadota</taxon>
        <taxon>Alphaproteobacteria</taxon>
        <taxon>Hyphomicrobiales</taxon>
        <taxon>Methylobacteriaceae</taxon>
        <taxon>Methylobacterium</taxon>
    </lineage>
</organism>
<reference evidence="2" key="1">
    <citation type="journal article" date="2021" name="Front. Microbiol.">
        <title>Comprehensive Comparative Genomics and Phenotyping of Methylobacterium Species.</title>
        <authorList>
            <person name="Alessa O."/>
            <person name="Ogura Y."/>
            <person name="Fujitani Y."/>
            <person name="Takami H."/>
            <person name="Hayashi T."/>
            <person name="Sahin N."/>
            <person name="Tani A."/>
        </authorList>
    </citation>
    <scope>NUCLEOTIDE SEQUENCE</scope>
    <source>
        <strain evidence="2">KCTC 52305</strain>
    </source>
</reference>
<feature type="signal peptide" evidence="1">
    <location>
        <begin position="1"/>
        <end position="22"/>
    </location>
</feature>
<evidence type="ECO:0000313" key="2">
    <source>
        <dbReference type="EMBL" id="GJD49361.1"/>
    </source>
</evidence>
<keyword evidence="3" id="KW-1185">Reference proteome</keyword>
<sequence length="397" mass="42976">MLRSLFLACLGVAPLALGAARAEPGAPAGPPLSALTLVGPARTVFKAGRDACDGDDVPDAPARALREADGTVAVFGMHYRNRVLRGPGFDGLRLDCRIVLDSAFRPEPEAYDDRTWITATWTEDGRTVEALLHHEYHADAHPGRCQAAGMMACWYNTVLAARSLDGGARFARAAPPVVVAAPPFRQEVGQGRHRGFFNPSNIVSDGRYRYFFASTTGWPGQPFGVCLFRSDAPHDPTRWRAWDGTGFRIAFPDPYRDGTKAGAARSAGACRPVAPFPAPVGSVSRHRATGAWIAVFQAAAGGVFPRSGIYWTTSRDLLTWDEPRLLIAGPTLYDDPCTAGGDLVSYPSLIDRDATGRNFDNVGDTADLYYVTLRTKGCEVTSERDLVRRPVAIKVWP</sequence>
<evidence type="ECO:0000313" key="3">
    <source>
        <dbReference type="Proteomes" id="UP001055167"/>
    </source>
</evidence>
<accession>A0ABQ4QWC9</accession>
<keyword evidence="1" id="KW-0732">Signal</keyword>
<dbReference type="RefSeq" id="WP_128563953.1">
    <property type="nucleotide sequence ID" value="NZ_BPQH01000005.1"/>
</dbReference>
<dbReference type="Proteomes" id="UP001055167">
    <property type="component" value="Unassembled WGS sequence"/>
</dbReference>
<gene>
    <name evidence="2" type="ORF">OPKNFCMD_2091</name>
</gene>
<protein>
    <recommendedName>
        <fullName evidence="4">DUF4185 domain-containing protein</fullName>
    </recommendedName>
</protein>